<dbReference type="AlphaFoldDB" id="A0A9X3S4A4"/>
<dbReference type="EMBL" id="JAPDOD010000005">
    <property type="protein sequence ID" value="MDA0160378.1"/>
    <property type="molecule type" value="Genomic_DNA"/>
</dbReference>
<dbReference type="RefSeq" id="WP_270039183.1">
    <property type="nucleotide sequence ID" value="NZ_JAPDOD010000005.1"/>
</dbReference>
<proteinExistence type="predicted"/>
<evidence type="ECO:0000313" key="1">
    <source>
        <dbReference type="EMBL" id="MDA0160378.1"/>
    </source>
</evidence>
<reference evidence="1" key="1">
    <citation type="submission" date="2022-10" db="EMBL/GenBank/DDBJ databases">
        <title>The WGS of Solirubrobacter ginsenosidimutans DSM 21036.</title>
        <authorList>
            <person name="Jiang Z."/>
        </authorList>
    </citation>
    <scope>NUCLEOTIDE SEQUENCE</scope>
    <source>
        <strain evidence="1">DSM 21036</strain>
    </source>
</reference>
<accession>A0A9X3S4A4</accession>
<sequence length="47" mass="5325">MSPRLIYLLSTGHAPPCERDRSDSLTAAARMPGRRQPRWLRHALVLA</sequence>
<evidence type="ECO:0000313" key="2">
    <source>
        <dbReference type="Proteomes" id="UP001149140"/>
    </source>
</evidence>
<keyword evidence="2" id="KW-1185">Reference proteome</keyword>
<protein>
    <submittedName>
        <fullName evidence="1">Uncharacterized protein</fullName>
    </submittedName>
</protein>
<organism evidence="1 2">
    <name type="scientific">Solirubrobacter ginsenosidimutans</name>
    <dbReference type="NCBI Taxonomy" id="490573"/>
    <lineage>
        <taxon>Bacteria</taxon>
        <taxon>Bacillati</taxon>
        <taxon>Actinomycetota</taxon>
        <taxon>Thermoleophilia</taxon>
        <taxon>Solirubrobacterales</taxon>
        <taxon>Solirubrobacteraceae</taxon>
        <taxon>Solirubrobacter</taxon>
    </lineage>
</organism>
<dbReference type="Proteomes" id="UP001149140">
    <property type="component" value="Unassembled WGS sequence"/>
</dbReference>
<comment type="caution">
    <text evidence="1">The sequence shown here is derived from an EMBL/GenBank/DDBJ whole genome shotgun (WGS) entry which is preliminary data.</text>
</comment>
<gene>
    <name evidence="1" type="ORF">OM076_08885</name>
</gene>
<name>A0A9X3S4A4_9ACTN</name>